<dbReference type="AlphaFoldDB" id="A0A1H8U2L9"/>
<evidence type="ECO:0000259" key="1">
    <source>
        <dbReference type="Pfam" id="PF12697"/>
    </source>
</evidence>
<evidence type="ECO:0000313" key="2">
    <source>
        <dbReference type="EMBL" id="SEO96888.1"/>
    </source>
</evidence>
<dbReference type="OrthoDB" id="3810256at2"/>
<dbReference type="Proteomes" id="UP000181951">
    <property type="component" value="Unassembled WGS sequence"/>
</dbReference>
<dbReference type="EMBL" id="FODD01000062">
    <property type="protein sequence ID" value="SEO96888.1"/>
    <property type="molecule type" value="Genomic_DNA"/>
</dbReference>
<feature type="domain" description="AB hydrolase-1" evidence="1">
    <location>
        <begin position="6"/>
        <end position="249"/>
    </location>
</feature>
<protein>
    <submittedName>
        <fullName evidence="2">Lysophospholipase, alpha-beta hydrolase superfamily</fullName>
    </submittedName>
</protein>
<reference evidence="2 3" key="1">
    <citation type="submission" date="2016-10" db="EMBL/GenBank/DDBJ databases">
        <authorList>
            <person name="de Groot N.N."/>
        </authorList>
    </citation>
    <scope>NUCLEOTIDE SEQUENCE [LARGE SCALE GENOMIC DNA]</scope>
    <source>
        <strain evidence="2 3">CGMCC 4.2026</strain>
    </source>
</reference>
<dbReference type="STRING" id="310780.SAMN05216267_106219"/>
<keyword evidence="2" id="KW-0378">Hydrolase</keyword>
<dbReference type="Gene3D" id="3.40.50.1820">
    <property type="entry name" value="alpha/beta hydrolase"/>
    <property type="match status" value="1"/>
</dbReference>
<evidence type="ECO:0000313" key="3">
    <source>
        <dbReference type="Proteomes" id="UP000181951"/>
    </source>
</evidence>
<dbReference type="InterPro" id="IPR000073">
    <property type="entry name" value="AB_hydrolase_1"/>
</dbReference>
<sequence length="267" mass="28493">MNRTPVVFIHGAWLHALSWESWAERFASRGFLAFTPGWPGEPGTAGEVRASPESLADLGLDALTDHYADIVRSFDIAPVIIGHSVGGLIAQHLIGANVGRAAVAIAPAPVNAVPLPPSPARLWTPAADGPADPLVTLTPEVFRELFASTVAAEEADRLFERYVTPAPRRLLTDLGCAGAVRSPRAAADVANARRGPLLLISGQEDRLVPDAVTRAVYKEYGDSTAVTTLKQFADRAHSLVVDSGWRLVADHVLGWLTERGIRPLPEG</sequence>
<dbReference type="PANTHER" id="PTHR43194">
    <property type="entry name" value="HYDROLASE ALPHA/BETA FOLD FAMILY"/>
    <property type="match status" value="1"/>
</dbReference>
<name>A0A1H8U2L9_9ACTN</name>
<organism evidence="2 3">
    <name type="scientific">Actinacidiphila rubida</name>
    <dbReference type="NCBI Taxonomy" id="310780"/>
    <lineage>
        <taxon>Bacteria</taxon>
        <taxon>Bacillati</taxon>
        <taxon>Actinomycetota</taxon>
        <taxon>Actinomycetes</taxon>
        <taxon>Kitasatosporales</taxon>
        <taxon>Streptomycetaceae</taxon>
        <taxon>Actinacidiphila</taxon>
    </lineage>
</organism>
<keyword evidence="3" id="KW-1185">Reference proteome</keyword>
<dbReference type="InterPro" id="IPR029058">
    <property type="entry name" value="AB_hydrolase_fold"/>
</dbReference>
<gene>
    <name evidence="2" type="ORF">SAMN05216267_106219</name>
</gene>
<dbReference type="RefSeq" id="WP_069466658.1">
    <property type="nucleotide sequence ID" value="NZ_FODD01000062.1"/>
</dbReference>
<dbReference type="SUPFAM" id="SSF53474">
    <property type="entry name" value="alpha/beta-Hydrolases"/>
    <property type="match status" value="1"/>
</dbReference>
<proteinExistence type="predicted"/>
<dbReference type="PANTHER" id="PTHR43194:SF5">
    <property type="entry name" value="PIMELOYL-[ACYL-CARRIER PROTEIN] METHYL ESTER ESTERASE"/>
    <property type="match status" value="1"/>
</dbReference>
<dbReference type="InterPro" id="IPR050228">
    <property type="entry name" value="Carboxylesterase_BioH"/>
</dbReference>
<accession>A0A1H8U2L9</accession>
<dbReference type="Pfam" id="PF12697">
    <property type="entry name" value="Abhydrolase_6"/>
    <property type="match status" value="1"/>
</dbReference>
<dbReference type="GO" id="GO:0016787">
    <property type="term" value="F:hydrolase activity"/>
    <property type="evidence" value="ECO:0007669"/>
    <property type="project" value="UniProtKB-KW"/>
</dbReference>